<evidence type="ECO:0000259" key="2">
    <source>
        <dbReference type="Pfam" id="PF14230"/>
    </source>
</evidence>
<proteinExistence type="predicted"/>
<dbReference type="PROSITE" id="PS51257">
    <property type="entry name" value="PROKAR_LIPOPROTEIN"/>
    <property type="match status" value="1"/>
</dbReference>
<dbReference type="EMBL" id="BAAAVV010000008">
    <property type="protein sequence ID" value="GAA3177234.1"/>
    <property type="molecule type" value="Genomic_DNA"/>
</dbReference>
<evidence type="ECO:0000256" key="1">
    <source>
        <dbReference type="SAM" id="SignalP"/>
    </source>
</evidence>
<evidence type="ECO:0000313" key="4">
    <source>
        <dbReference type="Proteomes" id="UP001499924"/>
    </source>
</evidence>
<protein>
    <recommendedName>
        <fullName evidence="2">DUF4333 domain-containing protein</fullName>
    </recommendedName>
</protein>
<reference evidence="4" key="1">
    <citation type="journal article" date="2019" name="Int. J. Syst. Evol. Microbiol.">
        <title>The Global Catalogue of Microorganisms (GCM) 10K type strain sequencing project: providing services to taxonomists for standard genome sequencing and annotation.</title>
        <authorList>
            <consortium name="The Broad Institute Genomics Platform"/>
            <consortium name="The Broad Institute Genome Sequencing Center for Infectious Disease"/>
            <person name="Wu L."/>
            <person name="Ma J."/>
        </authorList>
    </citation>
    <scope>NUCLEOTIDE SEQUENCE [LARGE SCALE GENOMIC DNA]</scope>
    <source>
        <strain evidence="4">JCM 15614</strain>
    </source>
</reference>
<evidence type="ECO:0000313" key="3">
    <source>
        <dbReference type="EMBL" id="GAA3177234.1"/>
    </source>
</evidence>
<dbReference type="Proteomes" id="UP001499924">
    <property type="component" value="Unassembled WGS sequence"/>
</dbReference>
<comment type="caution">
    <text evidence="3">The sequence shown here is derived from an EMBL/GenBank/DDBJ whole genome shotgun (WGS) entry which is preliminary data.</text>
</comment>
<accession>A0ABP6PI01</accession>
<keyword evidence="1" id="KW-0732">Signal</keyword>
<dbReference type="RefSeq" id="WP_344690154.1">
    <property type="nucleotide sequence ID" value="NZ_BAAAVV010000008.1"/>
</dbReference>
<feature type="chain" id="PRO_5045668164" description="DUF4333 domain-containing protein" evidence="1">
    <location>
        <begin position="29"/>
        <end position="103"/>
    </location>
</feature>
<sequence length="103" mass="10918">MARRLAVLITMSAAVGGLAACGSPTVRAEDVAAAAEDAFEQESGGIRFPVICPDDVEAEVGAQTYCVLRNTTRNEDFDVRVTVTSVEDDTAQFDFEFGTQPVG</sequence>
<feature type="domain" description="DUF4333" evidence="2">
    <location>
        <begin position="14"/>
        <end position="87"/>
    </location>
</feature>
<organism evidence="3 4">
    <name type="scientific">Blastococcus jejuensis</name>
    <dbReference type="NCBI Taxonomy" id="351224"/>
    <lineage>
        <taxon>Bacteria</taxon>
        <taxon>Bacillati</taxon>
        <taxon>Actinomycetota</taxon>
        <taxon>Actinomycetes</taxon>
        <taxon>Geodermatophilales</taxon>
        <taxon>Geodermatophilaceae</taxon>
        <taxon>Blastococcus</taxon>
    </lineage>
</organism>
<keyword evidence="4" id="KW-1185">Reference proteome</keyword>
<name>A0ABP6PI01_9ACTN</name>
<feature type="signal peptide" evidence="1">
    <location>
        <begin position="1"/>
        <end position="28"/>
    </location>
</feature>
<dbReference type="Pfam" id="PF14230">
    <property type="entry name" value="DUF4333"/>
    <property type="match status" value="1"/>
</dbReference>
<gene>
    <name evidence="3" type="ORF">GCM10010531_33690</name>
</gene>
<dbReference type="InterPro" id="IPR025637">
    <property type="entry name" value="DUF4333"/>
</dbReference>